<dbReference type="InterPro" id="IPR025571">
    <property type="entry name" value="YqfQ"/>
</dbReference>
<organism evidence="2 3">
    <name type="scientific">Virgibacillus siamensis</name>
    <dbReference type="NCBI Taxonomy" id="480071"/>
    <lineage>
        <taxon>Bacteria</taxon>
        <taxon>Bacillati</taxon>
        <taxon>Bacillota</taxon>
        <taxon>Bacilli</taxon>
        <taxon>Bacillales</taxon>
        <taxon>Bacillaceae</taxon>
        <taxon>Virgibacillus</taxon>
    </lineage>
</organism>
<dbReference type="Pfam" id="PF14181">
    <property type="entry name" value="YqfQ"/>
    <property type="match status" value="1"/>
</dbReference>
<accession>A0ABP3RIQ7</accession>
<proteinExistence type="predicted"/>
<dbReference type="Proteomes" id="UP001500866">
    <property type="component" value="Unassembled WGS sequence"/>
</dbReference>
<protein>
    <recommendedName>
        <fullName evidence="4">YqfQ-like protein</fullName>
    </recommendedName>
</protein>
<feature type="compositionally biased region" description="Acidic residues" evidence="1">
    <location>
        <begin position="96"/>
        <end position="120"/>
    </location>
</feature>
<reference evidence="3" key="1">
    <citation type="journal article" date="2019" name="Int. J. Syst. Evol. Microbiol.">
        <title>The Global Catalogue of Microorganisms (GCM) 10K type strain sequencing project: providing services to taxonomists for standard genome sequencing and annotation.</title>
        <authorList>
            <consortium name="The Broad Institute Genomics Platform"/>
            <consortium name="The Broad Institute Genome Sequencing Center for Infectious Disease"/>
            <person name="Wu L."/>
            <person name="Ma J."/>
        </authorList>
    </citation>
    <scope>NUCLEOTIDE SEQUENCE [LARGE SCALE GENOMIC DNA]</scope>
    <source>
        <strain evidence="3">JCM 15395</strain>
    </source>
</reference>
<evidence type="ECO:0000256" key="1">
    <source>
        <dbReference type="SAM" id="MobiDB-lite"/>
    </source>
</evidence>
<evidence type="ECO:0000313" key="2">
    <source>
        <dbReference type="EMBL" id="GAA0611286.1"/>
    </source>
</evidence>
<gene>
    <name evidence="2" type="ORF">GCM10009001_30660</name>
</gene>
<evidence type="ECO:0008006" key="4">
    <source>
        <dbReference type="Google" id="ProtNLM"/>
    </source>
</evidence>
<feature type="compositionally biased region" description="Polar residues" evidence="1">
    <location>
        <begin position="122"/>
        <end position="131"/>
    </location>
</feature>
<sequence>MVWPMQQQPERNYIGNFPFDQQMPPDNRMNRMMPAQKIQSFLSPERIGTITNTLTKVQQVLKTVENAAPIIQQYGPMVKNLPMMFKIMKALKENDGTEVDEDESMAENMEEESFHEDEAEFTGSSQPKLFI</sequence>
<comment type="caution">
    <text evidence="2">The sequence shown here is derived from an EMBL/GenBank/DDBJ whole genome shotgun (WGS) entry which is preliminary data.</text>
</comment>
<evidence type="ECO:0000313" key="3">
    <source>
        <dbReference type="Proteomes" id="UP001500866"/>
    </source>
</evidence>
<dbReference type="EMBL" id="BAAADS010000025">
    <property type="protein sequence ID" value="GAA0611286.1"/>
    <property type="molecule type" value="Genomic_DNA"/>
</dbReference>
<name>A0ABP3RIQ7_9BACI</name>
<feature type="region of interest" description="Disordered" evidence="1">
    <location>
        <begin position="95"/>
        <end position="131"/>
    </location>
</feature>
<keyword evidence="3" id="KW-1185">Reference proteome</keyword>
<dbReference type="RefSeq" id="WP_390350826.1">
    <property type="nucleotide sequence ID" value="NZ_JBHUMU010000004.1"/>
</dbReference>